<dbReference type="RefSeq" id="XP_014174770.1">
    <property type="nucleotide sequence ID" value="XM_014319295.1"/>
</dbReference>
<dbReference type="Pfam" id="PF12146">
    <property type="entry name" value="Hydrolase_4"/>
    <property type="match status" value="1"/>
</dbReference>
<dbReference type="OrthoDB" id="446723at2759"/>
<dbReference type="STRING" id="655863.F0XAA7"/>
<protein>
    <submittedName>
        <fullName evidence="2">Abhydrolase domain containing protein 12</fullName>
    </submittedName>
</protein>
<dbReference type="PANTHER" id="PTHR12277:SF81">
    <property type="entry name" value="PROTEIN ABHD13"/>
    <property type="match status" value="1"/>
</dbReference>
<evidence type="ECO:0000313" key="3">
    <source>
        <dbReference type="Proteomes" id="UP000007796"/>
    </source>
</evidence>
<dbReference type="AlphaFoldDB" id="F0XAA7"/>
<dbReference type="InParanoid" id="F0XAA7"/>
<dbReference type="Gene3D" id="3.40.50.1820">
    <property type="entry name" value="alpha/beta hydrolase"/>
    <property type="match status" value="1"/>
</dbReference>
<sequence>MQASHDRNPANDVCELPGQKDECAPASWQGAAVLPRRGSAVRSSSRKLAAARDAVGMMLATAPDTDGLVRGKSTLSDQNQVTPFHLTTDDGERIHAWHVLPLPVYLKHEETLRLQPTGYCDDITTADSLRILREDPNAQLVIFFHGNAGHIPATIRAPSFHSLTDTSSFHLLAIDYRGFGQSSGQPSEEGLIRDASAAVDFVLETAGVAPDRVILLGHSLGTAVAVAVAERYAVLRAVDFAGLVLVSGFSSLPTMLSHYAVAGCVPILGPLRSWPRVLQWILGFVVEPWSSVERLGSLVNTVRTTKGRHLRVGLIHAADDWDIPSVEDDKLFLAAVKPLLGSGTNDSQLAAVKEARTVRLGGDAFVTEWRESDVVIRQERFPHGGKLFWLCWKQERCADGPGHNNVMKYAPVVMEVMRIFNEEY</sequence>
<evidence type="ECO:0000313" key="2">
    <source>
        <dbReference type="EMBL" id="EFX05288.1"/>
    </source>
</evidence>
<reference evidence="2 3" key="1">
    <citation type="journal article" date="2011" name="Proc. Natl. Acad. Sci. U.S.A.">
        <title>Genome and transcriptome analyses of the mountain pine beetle-fungal symbiont Grosmannia clavigera, a lodgepole pine pathogen.</title>
        <authorList>
            <person name="DiGuistini S."/>
            <person name="Wang Y."/>
            <person name="Liao N.Y."/>
            <person name="Taylor G."/>
            <person name="Tanguay P."/>
            <person name="Feau N."/>
            <person name="Henrissat B."/>
            <person name="Chan S.K."/>
            <person name="Hesse-Orce U."/>
            <person name="Alamouti S.M."/>
            <person name="Tsui C.K.M."/>
            <person name="Docking R.T."/>
            <person name="Levasseur A."/>
            <person name="Haridas S."/>
            <person name="Robertson G."/>
            <person name="Birol I."/>
            <person name="Holt R.A."/>
            <person name="Marra M.A."/>
            <person name="Hamelin R.C."/>
            <person name="Hirst M."/>
            <person name="Jones S.J.M."/>
            <person name="Bohlmann J."/>
            <person name="Breuil C."/>
        </authorList>
    </citation>
    <scope>NUCLEOTIDE SEQUENCE [LARGE SCALE GENOMIC DNA]</scope>
    <source>
        <strain evidence="3">kw1407 / UAMH 11150</strain>
    </source>
</reference>
<feature type="domain" description="Serine aminopeptidase S33" evidence="1">
    <location>
        <begin position="137"/>
        <end position="286"/>
    </location>
</feature>
<organism evidence="3">
    <name type="scientific">Grosmannia clavigera (strain kw1407 / UAMH 11150)</name>
    <name type="common">Blue stain fungus</name>
    <name type="synonym">Graphiocladiella clavigera</name>
    <dbReference type="NCBI Taxonomy" id="655863"/>
    <lineage>
        <taxon>Eukaryota</taxon>
        <taxon>Fungi</taxon>
        <taxon>Dikarya</taxon>
        <taxon>Ascomycota</taxon>
        <taxon>Pezizomycotina</taxon>
        <taxon>Sordariomycetes</taxon>
        <taxon>Sordariomycetidae</taxon>
        <taxon>Ophiostomatales</taxon>
        <taxon>Ophiostomataceae</taxon>
        <taxon>Leptographium</taxon>
    </lineage>
</organism>
<dbReference type="InterPro" id="IPR022742">
    <property type="entry name" value="Hydrolase_4"/>
</dbReference>
<keyword evidence="2" id="KW-0378">Hydrolase</keyword>
<dbReference type="Proteomes" id="UP000007796">
    <property type="component" value="Unassembled WGS sequence"/>
</dbReference>
<gene>
    <name evidence="2" type="ORF">CMQ_3357</name>
</gene>
<dbReference type="PANTHER" id="PTHR12277">
    <property type="entry name" value="ALPHA/BETA HYDROLASE DOMAIN-CONTAINING PROTEIN"/>
    <property type="match status" value="1"/>
</dbReference>
<dbReference type="HOGENOM" id="CLU_029375_3_0_1"/>
<dbReference type="eggNOG" id="KOG1552">
    <property type="taxonomic scope" value="Eukaryota"/>
</dbReference>
<dbReference type="SUPFAM" id="SSF53474">
    <property type="entry name" value="alpha/beta-Hydrolases"/>
    <property type="match status" value="1"/>
</dbReference>
<dbReference type="EMBL" id="GL629735">
    <property type="protein sequence ID" value="EFX05288.1"/>
    <property type="molecule type" value="Genomic_DNA"/>
</dbReference>
<keyword evidence="3" id="KW-1185">Reference proteome</keyword>
<dbReference type="GO" id="GO:0016787">
    <property type="term" value="F:hydrolase activity"/>
    <property type="evidence" value="ECO:0007669"/>
    <property type="project" value="UniProtKB-KW"/>
</dbReference>
<dbReference type="InterPro" id="IPR029058">
    <property type="entry name" value="AB_hydrolase_fold"/>
</dbReference>
<evidence type="ECO:0000259" key="1">
    <source>
        <dbReference type="Pfam" id="PF12146"/>
    </source>
</evidence>
<proteinExistence type="predicted"/>
<accession>F0XAA7</accession>
<name>F0XAA7_GROCL</name>
<dbReference type="GeneID" id="25976448"/>